<gene>
    <name evidence="2" type="ORF">B0T11DRAFT_328634</name>
</gene>
<reference evidence="2" key="1">
    <citation type="journal article" date="2021" name="Nat. Commun.">
        <title>Genetic determinants of endophytism in the Arabidopsis root mycobiome.</title>
        <authorList>
            <person name="Mesny F."/>
            <person name="Miyauchi S."/>
            <person name="Thiergart T."/>
            <person name="Pickel B."/>
            <person name="Atanasova L."/>
            <person name="Karlsson M."/>
            <person name="Huettel B."/>
            <person name="Barry K.W."/>
            <person name="Haridas S."/>
            <person name="Chen C."/>
            <person name="Bauer D."/>
            <person name="Andreopoulos W."/>
            <person name="Pangilinan J."/>
            <person name="LaButti K."/>
            <person name="Riley R."/>
            <person name="Lipzen A."/>
            <person name="Clum A."/>
            <person name="Drula E."/>
            <person name="Henrissat B."/>
            <person name="Kohler A."/>
            <person name="Grigoriev I.V."/>
            <person name="Martin F.M."/>
            <person name="Hacquard S."/>
        </authorList>
    </citation>
    <scope>NUCLEOTIDE SEQUENCE</scope>
    <source>
        <strain evidence="2">MPI-CAGE-AT-0016</strain>
    </source>
</reference>
<dbReference type="OrthoDB" id="4802432at2759"/>
<sequence length="516" mass="60096">MENTTESPVKKTGWHSLPLEIQWAIWECVDDLLEEMSPEKAAVTAPILVSREWRNYFQHYHFHTIVLDQYRLDDFDQLVTRRPYLRENIRTIRLHVKLGRYRCGDCRKPESVRESNENSHVFMHSLQKFMHIMSKWPRSIRRQKHHLTLDLGAYSPSDSLHGFRANQLDRGYGANDSGNPDDVMSHKCPGWLGFCADRPPADGAMKRVQSALSIVNVPVRFASAPVIDELWISRKCYRYISKEILSQLISQGLPSIRHFRHEAWAQPTTDGRREFREGYQEVIKALPQSLDTFSFFYEHMQKERDLQIQNGRGRLGEVLAQLATRMSVCSVSFVIDAEDFLEASIELSKTEEAYPRLEHLTLTSRTLAEIWDLHPEGVAQLLFLGATMAFQRMPALKSLDIWNGGKIYNKVESLLVRFSVQGDGELHVVWSSTGGWGMKEAIELLKKRWNEGEPSRPLHVYYQRETSNEITAEGRYIYWHPALRHVLHPESREQTKLEDHEYLLERAAYLWDAYTR</sequence>
<keyword evidence="3" id="KW-1185">Reference proteome</keyword>
<evidence type="ECO:0000259" key="1">
    <source>
        <dbReference type="Pfam" id="PF20183"/>
    </source>
</evidence>
<dbReference type="AlphaFoldDB" id="A0A8K0TI81"/>
<evidence type="ECO:0000313" key="2">
    <source>
        <dbReference type="EMBL" id="KAH7362589.1"/>
    </source>
</evidence>
<dbReference type="InterPro" id="IPR046676">
    <property type="entry name" value="DUF6546"/>
</dbReference>
<organism evidence="2 3">
    <name type="scientific">Plectosphaerella cucumerina</name>
    <dbReference type="NCBI Taxonomy" id="40658"/>
    <lineage>
        <taxon>Eukaryota</taxon>
        <taxon>Fungi</taxon>
        <taxon>Dikarya</taxon>
        <taxon>Ascomycota</taxon>
        <taxon>Pezizomycotina</taxon>
        <taxon>Sordariomycetes</taxon>
        <taxon>Hypocreomycetidae</taxon>
        <taxon>Glomerellales</taxon>
        <taxon>Plectosphaerellaceae</taxon>
        <taxon>Plectosphaerella</taxon>
    </lineage>
</organism>
<dbReference type="Pfam" id="PF20183">
    <property type="entry name" value="DUF6546"/>
    <property type="match status" value="1"/>
</dbReference>
<protein>
    <recommendedName>
        <fullName evidence="1">DUF6546 domain-containing protein</fullName>
    </recommendedName>
</protein>
<name>A0A8K0TI81_9PEZI</name>
<dbReference type="Proteomes" id="UP000813385">
    <property type="component" value="Unassembled WGS sequence"/>
</dbReference>
<feature type="domain" description="DUF6546" evidence="1">
    <location>
        <begin position="286"/>
        <end position="478"/>
    </location>
</feature>
<dbReference type="EMBL" id="JAGPXD010000003">
    <property type="protein sequence ID" value="KAH7362589.1"/>
    <property type="molecule type" value="Genomic_DNA"/>
</dbReference>
<accession>A0A8K0TI81</accession>
<evidence type="ECO:0000313" key="3">
    <source>
        <dbReference type="Proteomes" id="UP000813385"/>
    </source>
</evidence>
<comment type="caution">
    <text evidence="2">The sequence shown here is derived from an EMBL/GenBank/DDBJ whole genome shotgun (WGS) entry which is preliminary data.</text>
</comment>
<proteinExistence type="predicted"/>